<keyword evidence="2" id="KW-1185">Reference proteome</keyword>
<proteinExistence type="predicted"/>
<dbReference type="EMBL" id="JBBHLD010000028">
    <property type="protein sequence ID" value="MEJ5907460.1"/>
    <property type="molecule type" value="Genomic_DNA"/>
</dbReference>
<dbReference type="Proteomes" id="UP001377692">
    <property type="component" value="Unassembled WGS sequence"/>
</dbReference>
<protein>
    <recommendedName>
        <fullName evidence="3">DUF3077 domain-containing protein</fullName>
    </recommendedName>
</protein>
<name>A0ABU8RC54_9PSED</name>
<gene>
    <name evidence="1" type="ORF">V7V80_22485</name>
</gene>
<organism evidence="1 2">
    <name type="scientific">Pseudomonas kermanshahensis</name>
    <dbReference type="NCBI Taxonomy" id="2745482"/>
    <lineage>
        <taxon>Bacteria</taxon>
        <taxon>Pseudomonadati</taxon>
        <taxon>Pseudomonadota</taxon>
        <taxon>Gammaproteobacteria</taxon>
        <taxon>Pseudomonadales</taxon>
        <taxon>Pseudomonadaceae</taxon>
        <taxon>Pseudomonas</taxon>
    </lineage>
</organism>
<evidence type="ECO:0000313" key="1">
    <source>
        <dbReference type="EMBL" id="MEJ5907460.1"/>
    </source>
</evidence>
<evidence type="ECO:0008006" key="3">
    <source>
        <dbReference type="Google" id="ProtNLM"/>
    </source>
</evidence>
<accession>A0ABU8RC54</accession>
<evidence type="ECO:0000313" key="2">
    <source>
        <dbReference type="Proteomes" id="UP001377692"/>
    </source>
</evidence>
<reference evidence="1 2" key="1">
    <citation type="submission" date="2024-02" db="EMBL/GenBank/DDBJ databases">
        <title>Identification of pathogenicity and growth-promoting functions of Pseudomonas putida variants.</title>
        <authorList>
            <person name="Sun J."/>
        </authorList>
    </citation>
    <scope>NUCLEOTIDE SEQUENCE [LARGE SCALE GENOMIC DNA]</scope>
    <source>
        <strain evidence="1 2">A04</strain>
    </source>
</reference>
<comment type="caution">
    <text evidence="1">The sequence shown here is derived from an EMBL/GenBank/DDBJ whole genome shotgun (WGS) entry which is preliminary data.</text>
</comment>
<dbReference type="RefSeq" id="WP_172960340.1">
    <property type="nucleotide sequence ID" value="NZ_JABWRY020000001.1"/>
</dbReference>
<sequence length="82" mass="9016">MKKLVPDPPTFPIPYISIIADLSHAEARSQAAKLMGSLSQTIELYLKAEDSLQRSALLENMSALTELLHALFAHIKAQEAVE</sequence>